<gene>
    <name evidence="2" type="ORF">EUGRSUZ_B03117</name>
</gene>
<evidence type="ECO:0000256" key="1">
    <source>
        <dbReference type="SAM" id="MobiDB-lite"/>
    </source>
</evidence>
<reference evidence="2" key="1">
    <citation type="submission" date="2013-07" db="EMBL/GenBank/DDBJ databases">
        <title>The genome of Eucalyptus grandis.</title>
        <authorList>
            <person name="Schmutz J."/>
            <person name="Hayes R."/>
            <person name="Myburg A."/>
            <person name="Tuskan G."/>
            <person name="Grattapaglia D."/>
            <person name="Rokhsar D.S."/>
        </authorList>
    </citation>
    <scope>NUCLEOTIDE SEQUENCE</scope>
    <source>
        <tissue evidence="2">Leaf extractions</tissue>
    </source>
</reference>
<proteinExistence type="predicted"/>
<dbReference type="Gramene" id="KCW86453">
    <property type="protein sequence ID" value="KCW86453"/>
    <property type="gene ID" value="EUGRSUZ_B03117"/>
</dbReference>
<name>A0A059D6W7_EUCGR</name>
<dbReference type="AlphaFoldDB" id="A0A059D6W7"/>
<feature type="compositionally biased region" description="Basic and acidic residues" evidence="1">
    <location>
        <begin position="279"/>
        <end position="298"/>
    </location>
</feature>
<protein>
    <submittedName>
        <fullName evidence="2">Uncharacterized protein</fullName>
    </submittedName>
</protein>
<evidence type="ECO:0000313" key="2">
    <source>
        <dbReference type="EMBL" id="KCW86453.1"/>
    </source>
</evidence>
<sequence length="328" mass="36750">MFPHNKNLRQAKRLPSKRALQLALIRRIHRNVPLIHTHSKSLQYHSHSTAILISLPNSSQTSEIEQDLILYATRPVLIITRQSFNTGRSHGLNCLCLARIALRLPRTQRTPVTINHIGVHLGQQSFLGQMLPQRLRLRRRAYRQHLRQLHRKRWRFTHVPDRPIKARVPTGTGFRRKAVIRRMQLTGGILRAEIGVVETVHELPSVDDGVWRERLPRLVVGPSVVAAVVASVSTGKIGPFGGGGECRCFGRVGEAEGAVGGGGETNQVMGVALPERRVVDERSGEREGTGLLERRRVQGEGGGGGVQRRRGRRLVVFFRVLAEERVQP</sequence>
<feature type="region of interest" description="Disordered" evidence="1">
    <location>
        <begin position="279"/>
        <end position="307"/>
    </location>
</feature>
<dbReference type="InParanoid" id="A0A059D6W7"/>
<dbReference type="EMBL" id="KK198754">
    <property type="protein sequence ID" value="KCW86453.1"/>
    <property type="molecule type" value="Genomic_DNA"/>
</dbReference>
<organism evidence="2">
    <name type="scientific">Eucalyptus grandis</name>
    <name type="common">Flooded gum</name>
    <dbReference type="NCBI Taxonomy" id="71139"/>
    <lineage>
        <taxon>Eukaryota</taxon>
        <taxon>Viridiplantae</taxon>
        <taxon>Streptophyta</taxon>
        <taxon>Embryophyta</taxon>
        <taxon>Tracheophyta</taxon>
        <taxon>Spermatophyta</taxon>
        <taxon>Magnoliopsida</taxon>
        <taxon>eudicotyledons</taxon>
        <taxon>Gunneridae</taxon>
        <taxon>Pentapetalae</taxon>
        <taxon>rosids</taxon>
        <taxon>malvids</taxon>
        <taxon>Myrtales</taxon>
        <taxon>Myrtaceae</taxon>
        <taxon>Myrtoideae</taxon>
        <taxon>Eucalypteae</taxon>
        <taxon>Eucalyptus</taxon>
    </lineage>
</organism>
<accession>A0A059D6W7</accession>